<evidence type="ECO:0000313" key="4">
    <source>
        <dbReference type="Proteomes" id="UP000092444"/>
    </source>
</evidence>
<dbReference type="PhylomeDB" id="A0A1B0G0U2"/>
<dbReference type="EMBL" id="CCAG010006198">
    <property type="status" value="NOT_ANNOTATED_CDS"/>
    <property type="molecule type" value="Genomic_DNA"/>
</dbReference>
<evidence type="ECO:0000256" key="1">
    <source>
        <dbReference type="SAM" id="MobiDB-lite"/>
    </source>
</evidence>
<feature type="domain" description="Myb/SANT-like DNA-binding" evidence="2">
    <location>
        <begin position="58"/>
        <end position="143"/>
    </location>
</feature>
<protein>
    <recommendedName>
        <fullName evidence="2">Myb/SANT-like DNA-binding domain-containing protein</fullName>
    </recommendedName>
</protein>
<proteinExistence type="predicted"/>
<feature type="region of interest" description="Disordered" evidence="1">
    <location>
        <begin position="153"/>
        <end position="192"/>
    </location>
</feature>
<feature type="compositionally biased region" description="Basic and acidic residues" evidence="1">
    <location>
        <begin position="1"/>
        <end position="10"/>
    </location>
</feature>
<evidence type="ECO:0000259" key="2">
    <source>
        <dbReference type="Pfam" id="PF13837"/>
    </source>
</evidence>
<feature type="compositionally biased region" description="Polar residues" evidence="1">
    <location>
        <begin position="174"/>
        <end position="192"/>
    </location>
</feature>
<sequence>MDGNSEEKETANAPLETEVTPAISTAVEQVKEYDDIALNQTHPEVEAVHDHDPKIKQRRYWTPKEEERFFEIWGRENWRLTKHGKNTIYFAQWAEELKDRFNIDVKLEEIQCKVNQTRAKFRQVKKQLEMDKNTIRWKKYDIVEKILKNQYRSKDDEPVPPEALENNRDMSPTELLNSNTRSTSPTSIASNSVQEQALNVTLNNDQNAGEDINMSNISLNENNLSMGLFNNDSQTLQATYSAELFSDQIDIKAEFEEDLRREELSNEYNTNSYNSVTFHNQETNSQQQPQQEEQTEAQFHQLQTAAEQQQQQQFQQQYLNQLQENQGAIPPQVYNNLTTNNGLNIPAPSSTITAASTTPTVHNHNHSLIEASITTTGSHNHITNHIMQPPRSTVVNSAAIATIATQPRKRNRTVHHNGPALSNDSLESLYMDEVRKKNAILMEQCEISRKRLQLEQRKVNLMEDFFPKLLDSQQQILQKLQKLETGNNTTAGSFNIKIEN</sequence>
<accession>A0A1B0G0U2</accession>
<keyword evidence="4" id="KW-1185">Reference proteome</keyword>
<dbReference type="Pfam" id="PF13837">
    <property type="entry name" value="Myb_DNA-bind_4"/>
    <property type="match status" value="1"/>
</dbReference>
<dbReference type="PANTHER" id="PTHR22666">
    <property type="entry name" value="MYB_SANT-LIKE DNA-BINDING DOMAIN-CONTAINING PROTEIN 1"/>
    <property type="match status" value="1"/>
</dbReference>
<evidence type="ECO:0000313" key="3">
    <source>
        <dbReference type="EnsemblMetazoa" id="GMOY006872-PA"/>
    </source>
</evidence>
<name>A0A1B0G0U2_GLOMM</name>
<dbReference type="AlphaFoldDB" id="A0A1B0G0U2"/>
<dbReference type="PANTHER" id="PTHR22666:SF3">
    <property type="entry name" value="MYB_SANT-LIKE DNA-BINDING DOMAIN-CONTAINING PROTEIN 1"/>
    <property type="match status" value="1"/>
</dbReference>
<dbReference type="InterPro" id="IPR044822">
    <property type="entry name" value="Myb_DNA-bind_4"/>
</dbReference>
<feature type="region of interest" description="Disordered" evidence="1">
    <location>
        <begin position="280"/>
        <end position="308"/>
    </location>
</feature>
<dbReference type="Proteomes" id="UP000092444">
    <property type="component" value="Unassembled WGS sequence"/>
</dbReference>
<organism evidence="3 4">
    <name type="scientific">Glossina morsitans morsitans</name>
    <name type="common">Savannah tsetse fly</name>
    <dbReference type="NCBI Taxonomy" id="37546"/>
    <lineage>
        <taxon>Eukaryota</taxon>
        <taxon>Metazoa</taxon>
        <taxon>Ecdysozoa</taxon>
        <taxon>Arthropoda</taxon>
        <taxon>Hexapoda</taxon>
        <taxon>Insecta</taxon>
        <taxon>Pterygota</taxon>
        <taxon>Neoptera</taxon>
        <taxon>Endopterygota</taxon>
        <taxon>Diptera</taxon>
        <taxon>Brachycera</taxon>
        <taxon>Muscomorpha</taxon>
        <taxon>Hippoboscoidea</taxon>
        <taxon>Glossinidae</taxon>
        <taxon>Glossina</taxon>
    </lineage>
</organism>
<dbReference type="GO" id="GO:0016604">
    <property type="term" value="C:nuclear body"/>
    <property type="evidence" value="ECO:0007669"/>
    <property type="project" value="TreeGrafter"/>
</dbReference>
<dbReference type="VEuPathDB" id="VectorBase:GMOY006872"/>
<reference evidence="3" key="1">
    <citation type="submission" date="2020-05" db="UniProtKB">
        <authorList>
            <consortium name="EnsemblMetazoa"/>
        </authorList>
    </citation>
    <scope>IDENTIFICATION</scope>
    <source>
        <strain evidence="3">Yale</strain>
    </source>
</reference>
<dbReference type="EnsemblMetazoa" id="GMOY006872-RA">
    <property type="protein sequence ID" value="GMOY006872-PA"/>
    <property type="gene ID" value="GMOY006872"/>
</dbReference>
<dbReference type="InterPro" id="IPR026095">
    <property type="entry name" value="Myb/SANT-like_DNA-bd_dom_prot"/>
</dbReference>
<feature type="region of interest" description="Disordered" evidence="1">
    <location>
        <begin position="1"/>
        <end position="21"/>
    </location>
</feature>
<dbReference type="GO" id="GO:0045893">
    <property type="term" value="P:positive regulation of DNA-templated transcription"/>
    <property type="evidence" value="ECO:0007669"/>
    <property type="project" value="TreeGrafter"/>
</dbReference>